<dbReference type="SUPFAM" id="SSF52418">
    <property type="entry name" value="Nucleoside phosphorylase/phosphoribosyltransferase catalytic domain"/>
    <property type="match status" value="1"/>
</dbReference>
<dbReference type="Proteomes" id="UP001597641">
    <property type="component" value="Unassembled WGS sequence"/>
</dbReference>
<keyword evidence="4" id="KW-1185">Reference proteome</keyword>
<name>A0ABW6BVS7_9BACT</name>
<dbReference type="InterPro" id="IPR035902">
    <property type="entry name" value="Nuc_phospho_transferase"/>
</dbReference>
<keyword evidence="2" id="KW-0808">Transferase</keyword>
<comment type="caution">
    <text evidence="3">The sequence shown here is derived from an EMBL/GenBank/DDBJ whole genome shotgun (WGS) entry which is preliminary data.</text>
</comment>
<protein>
    <submittedName>
        <fullName evidence="3">Anthranilate phosphoribosyltransferase</fullName>
    </submittedName>
</protein>
<dbReference type="Gene3D" id="3.40.1030.10">
    <property type="entry name" value="Nucleoside phosphorylase/phosphoribosyltransferase catalytic domain"/>
    <property type="match status" value="1"/>
</dbReference>
<evidence type="ECO:0000313" key="3">
    <source>
        <dbReference type="EMBL" id="MFD3001935.1"/>
    </source>
</evidence>
<dbReference type="RefSeq" id="WP_377486744.1">
    <property type="nucleotide sequence ID" value="NZ_JBHUOX010000012.1"/>
</dbReference>
<dbReference type="SUPFAM" id="SSF47648">
    <property type="entry name" value="Nucleoside phosphorylase/phosphoribosyltransferase N-terminal domain"/>
    <property type="match status" value="1"/>
</dbReference>
<dbReference type="EMBL" id="JBHUOX010000012">
    <property type="protein sequence ID" value="MFD3001935.1"/>
    <property type="molecule type" value="Genomic_DNA"/>
</dbReference>
<evidence type="ECO:0000256" key="1">
    <source>
        <dbReference type="ARBA" id="ARBA00022676"/>
    </source>
</evidence>
<sequence>MKAAYTLQHNPLVEGIKIIGIGRHGSKPLPEPLLHEIAAYLQFAQEVSAIQKGAFYGALLAKGPTHTEQELLLPSNGQTNAFNVVELYDTLCADTPAEMKETGVKLLQKQTLTEAEAEKLGQYLFSALPGEAYRGMAASMLRIRYETDEEYYGLMKAIEATYSPGFQEPVALPGTTVQLAEPFDGVEHSYMLTPLLAQALQETGYRVLVNMGTSAGPKLSLNALDLYKGLEGQFLQATKELQEEAPVFGWALDQKDLSPALDEWVERRRTIFKRPFLATLEKVLNPCRAEILITSVFHITYMQKMIRLADMAGFNGVIVLKRGLEGTLAPSLAKASGILCAARQQGGTFVTQTFEADEERFASFRAEADDLVEPLDLETNLALVRQYAQQGFTTNNNFDKRVGLAVALFQAGLKWIQENRQAG</sequence>
<proteinExistence type="predicted"/>
<dbReference type="GO" id="GO:0016757">
    <property type="term" value="F:glycosyltransferase activity"/>
    <property type="evidence" value="ECO:0007669"/>
    <property type="project" value="UniProtKB-KW"/>
</dbReference>
<dbReference type="InterPro" id="IPR036320">
    <property type="entry name" value="Glycosyl_Trfase_fam3_N_dom_sf"/>
</dbReference>
<accession>A0ABW6BVS7</accession>
<reference evidence="4" key="1">
    <citation type="journal article" date="2019" name="Int. J. Syst. Evol. Microbiol.">
        <title>The Global Catalogue of Microorganisms (GCM) 10K type strain sequencing project: providing services to taxonomists for standard genome sequencing and annotation.</title>
        <authorList>
            <consortium name="The Broad Institute Genomics Platform"/>
            <consortium name="The Broad Institute Genome Sequencing Center for Infectious Disease"/>
            <person name="Wu L."/>
            <person name="Ma J."/>
        </authorList>
    </citation>
    <scope>NUCLEOTIDE SEQUENCE [LARGE SCALE GENOMIC DNA]</scope>
    <source>
        <strain evidence="4">KCTC 23984</strain>
    </source>
</reference>
<gene>
    <name evidence="3" type="ORF">ACFS7Z_16295</name>
</gene>
<evidence type="ECO:0000256" key="2">
    <source>
        <dbReference type="ARBA" id="ARBA00022679"/>
    </source>
</evidence>
<keyword evidence="1 3" id="KW-0328">Glycosyltransferase</keyword>
<organism evidence="3 4">
    <name type="scientific">Pontibacter toksunensis</name>
    <dbReference type="NCBI Taxonomy" id="1332631"/>
    <lineage>
        <taxon>Bacteria</taxon>
        <taxon>Pseudomonadati</taxon>
        <taxon>Bacteroidota</taxon>
        <taxon>Cytophagia</taxon>
        <taxon>Cytophagales</taxon>
        <taxon>Hymenobacteraceae</taxon>
        <taxon>Pontibacter</taxon>
    </lineage>
</organism>
<evidence type="ECO:0000313" key="4">
    <source>
        <dbReference type="Proteomes" id="UP001597641"/>
    </source>
</evidence>